<keyword evidence="8" id="KW-1185">Reference proteome</keyword>
<sequence>MLIGALIVLVLGSAIGLAVQTGEGGWYEALTKPALTPPDYLFGIVWPVLYLLIGAAAGRIWARRGHPLAGRALFWFALQLGLNLAWTPVFFGLQQVELGLGVILALNVAAIWTTVRFGRIDRTAALLMLPYLVWIAFAAVLTFRIWQLNPALPTFI</sequence>
<dbReference type="EMBL" id="NFZT01000001">
    <property type="protein sequence ID" value="OWV34237.1"/>
    <property type="molecule type" value="Genomic_DNA"/>
</dbReference>
<evidence type="ECO:0000313" key="8">
    <source>
        <dbReference type="Proteomes" id="UP000198462"/>
    </source>
</evidence>
<keyword evidence="4 6" id="KW-1133">Transmembrane helix</keyword>
<proteinExistence type="inferred from homology"/>
<keyword evidence="5 6" id="KW-0472">Membrane</keyword>
<dbReference type="CDD" id="cd15904">
    <property type="entry name" value="TSPO_MBR"/>
    <property type="match status" value="1"/>
</dbReference>
<dbReference type="Proteomes" id="UP000198462">
    <property type="component" value="Unassembled WGS sequence"/>
</dbReference>
<dbReference type="Pfam" id="PF03073">
    <property type="entry name" value="TspO_MBR"/>
    <property type="match status" value="1"/>
</dbReference>
<dbReference type="PANTHER" id="PTHR10057:SF0">
    <property type="entry name" value="TRANSLOCATOR PROTEIN"/>
    <property type="match status" value="1"/>
</dbReference>
<evidence type="ECO:0000256" key="1">
    <source>
        <dbReference type="ARBA" id="ARBA00004141"/>
    </source>
</evidence>
<reference evidence="8" key="1">
    <citation type="submission" date="2017-05" db="EMBL/GenBank/DDBJ databases">
        <authorList>
            <person name="Lin X."/>
        </authorList>
    </citation>
    <scope>NUCLEOTIDE SEQUENCE [LARGE SCALE GENOMIC DNA]</scope>
    <source>
        <strain evidence="8">JLT2012</strain>
    </source>
</reference>
<dbReference type="Gene3D" id="1.20.1260.100">
    <property type="entry name" value="TspO/MBR protein"/>
    <property type="match status" value="1"/>
</dbReference>
<evidence type="ECO:0000256" key="6">
    <source>
        <dbReference type="SAM" id="Phobius"/>
    </source>
</evidence>
<keyword evidence="3 6" id="KW-0812">Transmembrane</keyword>
<comment type="subcellular location">
    <subcellularLocation>
        <location evidence="1">Membrane</location>
        <topology evidence="1">Multi-pass membrane protein</topology>
    </subcellularLocation>
</comment>
<comment type="similarity">
    <text evidence="2">Belongs to the TspO/BZRP family.</text>
</comment>
<dbReference type="GO" id="GO:0033013">
    <property type="term" value="P:tetrapyrrole metabolic process"/>
    <property type="evidence" value="ECO:0007669"/>
    <property type="project" value="UniProtKB-ARBA"/>
</dbReference>
<evidence type="ECO:0000256" key="3">
    <source>
        <dbReference type="ARBA" id="ARBA00022692"/>
    </source>
</evidence>
<dbReference type="PIRSF" id="PIRSF005859">
    <property type="entry name" value="PBR"/>
    <property type="match status" value="1"/>
</dbReference>
<dbReference type="InterPro" id="IPR004307">
    <property type="entry name" value="TspO_MBR"/>
</dbReference>
<dbReference type="FunFam" id="1.20.1260.100:FF:000001">
    <property type="entry name" value="translocator protein 2"/>
    <property type="match status" value="1"/>
</dbReference>
<dbReference type="InterPro" id="IPR038330">
    <property type="entry name" value="TspO/MBR-related_sf"/>
</dbReference>
<evidence type="ECO:0000256" key="4">
    <source>
        <dbReference type="ARBA" id="ARBA00022989"/>
    </source>
</evidence>
<accession>A0A219B799</accession>
<gene>
    <name evidence="7" type="ORF">B5C34_12730</name>
</gene>
<dbReference type="GO" id="GO:0016020">
    <property type="term" value="C:membrane"/>
    <property type="evidence" value="ECO:0007669"/>
    <property type="project" value="UniProtKB-SubCell"/>
</dbReference>
<name>A0A219B799_9SPHN</name>
<evidence type="ECO:0000256" key="5">
    <source>
        <dbReference type="ARBA" id="ARBA00023136"/>
    </source>
</evidence>
<protein>
    <recommendedName>
        <fullName evidence="9">Tryptophan-rich sensory protein</fullName>
    </recommendedName>
</protein>
<evidence type="ECO:0000313" key="7">
    <source>
        <dbReference type="EMBL" id="OWV34237.1"/>
    </source>
</evidence>
<evidence type="ECO:0000256" key="2">
    <source>
        <dbReference type="ARBA" id="ARBA00007524"/>
    </source>
</evidence>
<feature type="transmembrane region" description="Helical" evidence="6">
    <location>
        <begin position="73"/>
        <end position="92"/>
    </location>
</feature>
<organism evidence="7 8">
    <name type="scientific">Pacificimonas flava</name>
    <dbReference type="NCBI Taxonomy" id="1234595"/>
    <lineage>
        <taxon>Bacteria</taxon>
        <taxon>Pseudomonadati</taxon>
        <taxon>Pseudomonadota</taxon>
        <taxon>Alphaproteobacteria</taxon>
        <taxon>Sphingomonadales</taxon>
        <taxon>Sphingosinicellaceae</taxon>
        <taxon>Pacificimonas</taxon>
    </lineage>
</organism>
<comment type="caution">
    <text evidence="7">The sequence shown here is derived from an EMBL/GenBank/DDBJ whole genome shotgun (WGS) entry which is preliminary data.</text>
</comment>
<dbReference type="PANTHER" id="PTHR10057">
    <property type="entry name" value="PERIPHERAL-TYPE BENZODIAZEPINE RECEPTOR"/>
    <property type="match status" value="1"/>
</dbReference>
<feature type="transmembrane region" description="Helical" evidence="6">
    <location>
        <begin position="98"/>
        <end position="117"/>
    </location>
</feature>
<dbReference type="AlphaFoldDB" id="A0A219B799"/>
<feature type="transmembrane region" description="Helical" evidence="6">
    <location>
        <begin position="40"/>
        <end position="61"/>
    </location>
</feature>
<feature type="transmembrane region" description="Helical" evidence="6">
    <location>
        <begin position="124"/>
        <end position="146"/>
    </location>
</feature>
<evidence type="ECO:0008006" key="9">
    <source>
        <dbReference type="Google" id="ProtNLM"/>
    </source>
</evidence>